<dbReference type="RefSeq" id="WP_129441578.1">
    <property type="nucleotide sequence ID" value="NZ_CP035492.1"/>
</dbReference>
<evidence type="ECO:0000256" key="2">
    <source>
        <dbReference type="SAM" id="Phobius"/>
    </source>
</evidence>
<dbReference type="Proteomes" id="UP000293568">
    <property type="component" value="Chromosome"/>
</dbReference>
<dbReference type="KEGG" id="pprt:ET464_13140"/>
<accession>A0A4P6EY76</accession>
<evidence type="ECO:0000256" key="1">
    <source>
        <dbReference type="SAM" id="MobiDB-lite"/>
    </source>
</evidence>
<feature type="compositionally biased region" description="Pro residues" evidence="1">
    <location>
        <begin position="144"/>
        <end position="166"/>
    </location>
</feature>
<feature type="compositionally biased region" description="Low complexity" evidence="1">
    <location>
        <begin position="167"/>
        <end position="189"/>
    </location>
</feature>
<feature type="transmembrane region" description="Helical" evidence="2">
    <location>
        <begin position="20"/>
        <end position="40"/>
    </location>
</feature>
<keyword evidence="4" id="KW-1185">Reference proteome</keyword>
<evidence type="ECO:0000313" key="3">
    <source>
        <dbReference type="EMBL" id="QAY67203.1"/>
    </source>
</evidence>
<dbReference type="AlphaFoldDB" id="A0A4P6EY76"/>
<feature type="compositionally biased region" description="Polar residues" evidence="1">
    <location>
        <begin position="129"/>
        <end position="139"/>
    </location>
</feature>
<feature type="region of interest" description="Disordered" evidence="1">
    <location>
        <begin position="47"/>
        <end position="201"/>
    </location>
</feature>
<dbReference type="EMBL" id="CP035492">
    <property type="protein sequence ID" value="QAY67203.1"/>
    <property type="molecule type" value="Genomic_DNA"/>
</dbReference>
<sequence>MMNAWKRKRHRRSKRKRDPIVTVLSVIAVMLLFVWGGFYANDKIAGGTGSGGSGTAAAGTQETPADPDSLPGGQDSAAAQGGAEATPASAPEVTPEPSAPPVSGSTAAPQEPPGKPQLQSVKPPAQLPGKTQSKPGHQTASPAAPQPSPSAVPPASAPPSAGPSQPPAATDNGSGSVSNSGGNSGSNEAGSDDAEGQYEQQLIEVQAMCSSSAETILSKGEQAISELQNSGDLDAAKVKQQQLVQEMEEAGQTCKDRFQAVVDQAKSDSVADESIAAWEQTYDILEEQFRSRAEELGNM</sequence>
<gene>
    <name evidence="3" type="ORF">ET464_13140</name>
</gene>
<keyword evidence="2" id="KW-0472">Membrane</keyword>
<organism evidence="3 4">
    <name type="scientific">Paenibacillus protaetiae</name>
    <dbReference type="NCBI Taxonomy" id="2509456"/>
    <lineage>
        <taxon>Bacteria</taxon>
        <taxon>Bacillati</taxon>
        <taxon>Bacillota</taxon>
        <taxon>Bacilli</taxon>
        <taxon>Bacillales</taxon>
        <taxon>Paenibacillaceae</taxon>
        <taxon>Paenibacillus</taxon>
    </lineage>
</organism>
<reference evidence="3 4" key="1">
    <citation type="submission" date="2019-01" db="EMBL/GenBank/DDBJ databases">
        <title>Genome sequencing of strain FW100M-2.</title>
        <authorList>
            <person name="Heo J."/>
            <person name="Kim S.-J."/>
            <person name="Kim J.-S."/>
            <person name="Hong S.-B."/>
            <person name="Kwon S.-W."/>
        </authorList>
    </citation>
    <scope>NUCLEOTIDE SEQUENCE [LARGE SCALE GENOMIC DNA]</scope>
    <source>
        <strain evidence="3 4">FW100M-2</strain>
    </source>
</reference>
<proteinExistence type="predicted"/>
<feature type="compositionally biased region" description="Low complexity" evidence="1">
    <location>
        <begin position="71"/>
        <end position="90"/>
    </location>
</feature>
<evidence type="ECO:0000313" key="4">
    <source>
        <dbReference type="Proteomes" id="UP000293568"/>
    </source>
</evidence>
<dbReference type="OrthoDB" id="2601662at2"/>
<keyword evidence="2" id="KW-1133">Transmembrane helix</keyword>
<name>A0A4P6EY76_9BACL</name>
<keyword evidence="2" id="KW-0812">Transmembrane</keyword>
<protein>
    <submittedName>
        <fullName evidence="3">Uncharacterized protein</fullName>
    </submittedName>
</protein>